<dbReference type="InterPro" id="IPR011761">
    <property type="entry name" value="ATP-grasp"/>
</dbReference>
<dbReference type="InterPro" id="IPR011764">
    <property type="entry name" value="Biotin_carboxylation_dom"/>
</dbReference>
<dbReference type="SUPFAM" id="SSF52440">
    <property type="entry name" value="PreATP-grasp domain"/>
    <property type="match status" value="1"/>
</dbReference>
<dbReference type="EMBL" id="BARU01002503">
    <property type="protein sequence ID" value="GAH29010.1"/>
    <property type="molecule type" value="Genomic_DNA"/>
</dbReference>
<dbReference type="PROSITE" id="PS50975">
    <property type="entry name" value="ATP_GRASP"/>
    <property type="match status" value="1"/>
</dbReference>
<feature type="domain" description="Biotin carboxylation" evidence="5">
    <location>
        <begin position="7"/>
        <end position="378"/>
    </location>
</feature>
<dbReference type="GO" id="GO:0046872">
    <property type="term" value="F:metal ion binding"/>
    <property type="evidence" value="ECO:0007669"/>
    <property type="project" value="InterPro"/>
</dbReference>
<dbReference type="SUPFAM" id="SSF56059">
    <property type="entry name" value="Glutathione synthetase ATP-binding domain-like"/>
    <property type="match status" value="1"/>
</dbReference>
<dbReference type="GO" id="GO:0005524">
    <property type="term" value="F:ATP binding"/>
    <property type="evidence" value="ECO:0007669"/>
    <property type="project" value="UniProtKB-KW"/>
</dbReference>
<keyword evidence="1" id="KW-0436">Ligase</keyword>
<evidence type="ECO:0000259" key="5">
    <source>
        <dbReference type="PROSITE" id="PS50979"/>
    </source>
</evidence>
<dbReference type="InterPro" id="IPR016185">
    <property type="entry name" value="PreATP-grasp_dom_sf"/>
</dbReference>
<evidence type="ECO:0000259" key="4">
    <source>
        <dbReference type="PROSITE" id="PS50975"/>
    </source>
</evidence>
<dbReference type="GO" id="GO:0016874">
    <property type="term" value="F:ligase activity"/>
    <property type="evidence" value="ECO:0007669"/>
    <property type="project" value="UniProtKB-KW"/>
</dbReference>
<evidence type="ECO:0000256" key="3">
    <source>
        <dbReference type="ARBA" id="ARBA00022840"/>
    </source>
</evidence>
<feature type="non-terminal residue" evidence="6">
    <location>
        <position position="1"/>
    </location>
</feature>
<dbReference type="Pfam" id="PF00289">
    <property type="entry name" value="Biotin_carb_N"/>
    <property type="match status" value="1"/>
</dbReference>
<dbReference type="InterPro" id="IPR005481">
    <property type="entry name" value="BC-like_N"/>
</dbReference>
<evidence type="ECO:0000256" key="2">
    <source>
        <dbReference type="ARBA" id="ARBA00022741"/>
    </source>
</evidence>
<reference evidence="6" key="1">
    <citation type="journal article" date="2014" name="Front. Microbiol.">
        <title>High frequency of phylogenetically diverse reductive dehalogenase-homologous genes in deep subseafloor sedimentary metagenomes.</title>
        <authorList>
            <person name="Kawai M."/>
            <person name="Futagami T."/>
            <person name="Toyoda A."/>
            <person name="Takaki Y."/>
            <person name="Nishi S."/>
            <person name="Hori S."/>
            <person name="Arai W."/>
            <person name="Tsubouchi T."/>
            <person name="Morono Y."/>
            <person name="Uchiyama I."/>
            <person name="Ito T."/>
            <person name="Fujiyama A."/>
            <person name="Inagaki F."/>
            <person name="Takami H."/>
        </authorList>
    </citation>
    <scope>NUCLEOTIDE SEQUENCE</scope>
    <source>
        <strain evidence="6">Expedition CK06-06</strain>
    </source>
</reference>
<dbReference type="InterPro" id="IPR005479">
    <property type="entry name" value="CPAse_ATP-bd"/>
</dbReference>
<sequence length="378" mass="42077">EIKSNFMFKRIFIANRGEIAIRIIRACRELGIESVSAYSTADKNSIHTKLSDKSICIGSPPPAKSYLNIDNIITAAQVTGCDAIHPGYGFLAENSRFVDICNQNNLIFIGPPAEVISLAGNKSKAIEVMKKNKIPVIPGSSGNVNRIKTAFKLSKRLGYPVIIKASFGGGGKGMRICNNKKDIKNHFPLAKSESESSFGNGEVYIEKYISKPRHIEFQIIADNYGNIVCVGERECSIQRRHQKLIEEAPAVNLPAKTSRLMREFAVRAARAIDYKNLGTIEFLVDDQDNFYFIEINTRIQVEHPVTEMVTSIDLVKEQIKIASGQKVDNLRENYNPRGHSIEFRINAEDPDNDFRPCPGKITESFLPGGPGVRVDTFI</sequence>
<name>X1F8Z8_9ZZZZ</name>
<comment type="caution">
    <text evidence="6">The sequence shown here is derived from an EMBL/GenBank/DDBJ whole genome shotgun (WGS) entry which is preliminary data.</text>
</comment>
<dbReference type="PROSITE" id="PS00866">
    <property type="entry name" value="CPSASE_1"/>
    <property type="match status" value="1"/>
</dbReference>
<evidence type="ECO:0000313" key="6">
    <source>
        <dbReference type="EMBL" id="GAH29010.1"/>
    </source>
</evidence>
<dbReference type="FunFam" id="3.40.50.20:FF:000010">
    <property type="entry name" value="Propionyl-CoA carboxylase subunit alpha"/>
    <property type="match status" value="1"/>
</dbReference>
<dbReference type="Gene3D" id="3.30.470.20">
    <property type="entry name" value="ATP-grasp fold, B domain"/>
    <property type="match status" value="1"/>
</dbReference>
<organism evidence="6">
    <name type="scientific">marine sediment metagenome</name>
    <dbReference type="NCBI Taxonomy" id="412755"/>
    <lineage>
        <taxon>unclassified sequences</taxon>
        <taxon>metagenomes</taxon>
        <taxon>ecological metagenomes</taxon>
    </lineage>
</organism>
<dbReference type="InterPro" id="IPR051602">
    <property type="entry name" value="ACC_Biotin_Carboxylase"/>
</dbReference>
<feature type="non-terminal residue" evidence="6">
    <location>
        <position position="378"/>
    </location>
</feature>
<dbReference type="Pfam" id="PF02785">
    <property type="entry name" value="Biotin_carb_C"/>
    <property type="match status" value="1"/>
</dbReference>
<keyword evidence="2" id="KW-0547">Nucleotide-binding</keyword>
<evidence type="ECO:0008006" key="7">
    <source>
        <dbReference type="Google" id="ProtNLM"/>
    </source>
</evidence>
<feature type="domain" description="ATP-grasp" evidence="4">
    <location>
        <begin position="126"/>
        <end position="323"/>
    </location>
</feature>
<dbReference type="PANTHER" id="PTHR48095">
    <property type="entry name" value="PYRUVATE CARBOXYLASE SUBUNIT A"/>
    <property type="match status" value="1"/>
</dbReference>
<dbReference type="PROSITE" id="PS00867">
    <property type="entry name" value="CPSASE_2"/>
    <property type="match status" value="1"/>
</dbReference>
<dbReference type="InterPro" id="IPR005482">
    <property type="entry name" value="Biotin_COase_C"/>
</dbReference>
<accession>X1F8Z8</accession>
<protein>
    <recommendedName>
        <fullName evidence="7">Acetyl-CoA carboxylase biotin carboxylase subunit</fullName>
    </recommendedName>
</protein>
<proteinExistence type="predicted"/>
<dbReference type="Pfam" id="PF02786">
    <property type="entry name" value="CPSase_L_D2"/>
    <property type="match status" value="1"/>
</dbReference>
<dbReference type="PROSITE" id="PS50979">
    <property type="entry name" value="BC"/>
    <property type="match status" value="1"/>
</dbReference>
<keyword evidence="3" id="KW-0067">ATP-binding</keyword>
<dbReference type="AlphaFoldDB" id="X1F8Z8"/>
<evidence type="ECO:0000256" key="1">
    <source>
        <dbReference type="ARBA" id="ARBA00022598"/>
    </source>
</evidence>
<dbReference type="PANTHER" id="PTHR48095:SF2">
    <property type="entry name" value="BIOTIN CARBOXYLASE, CHLOROPLASTIC"/>
    <property type="match status" value="1"/>
</dbReference>
<dbReference type="FunFam" id="3.30.1490.20:FF:000018">
    <property type="entry name" value="Biotin carboxylase"/>
    <property type="match status" value="1"/>
</dbReference>
<gene>
    <name evidence="6" type="ORF">S03H2_05882</name>
</gene>